<dbReference type="Pfam" id="PF01315">
    <property type="entry name" value="Ald_Xan_dh_C"/>
    <property type="match status" value="1"/>
</dbReference>
<comment type="similarity">
    <text evidence="2">Belongs to the xanthine dehydrogenase family.</text>
</comment>
<evidence type="ECO:0000256" key="3">
    <source>
        <dbReference type="ARBA" id="ARBA00022505"/>
    </source>
</evidence>
<dbReference type="GO" id="GO:0051536">
    <property type="term" value="F:iron-sulfur cluster binding"/>
    <property type="evidence" value="ECO:0007669"/>
    <property type="project" value="UniProtKB-KW"/>
</dbReference>
<dbReference type="KEGG" id="thyd:TTHT_0309"/>
<dbReference type="PANTHER" id="PTHR11908">
    <property type="entry name" value="XANTHINE DEHYDROGENASE"/>
    <property type="match status" value="1"/>
</dbReference>
<keyword evidence="8" id="KW-0408">Iron</keyword>
<dbReference type="Gene3D" id="3.30.365.10">
    <property type="entry name" value="Aldehyde oxidase/xanthine dehydrogenase, molybdopterin binding domain"/>
    <property type="match status" value="4"/>
</dbReference>
<evidence type="ECO:0000256" key="8">
    <source>
        <dbReference type="ARBA" id="ARBA00023004"/>
    </source>
</evidence>
<proteinExistence type="inferred from homology"/>
<dbReference type="SUPFAM" id="SSF56003">
    <property type="entry name" value="Molybdenum cofactor-binding domain"/>
    <property type="match status" value="1"/>
</dbReference>
<keyword evidence="7 12" id="KW-0560">Oxidoreductase</keyword>
<dbReference type="FunFam" id="3.30.365.10:FF:000001">
    <property type="entry name" value="Xanthine dehydrogenase oxidase"/>
    <property type="match status" value="1"/>
</dbReference>
<dbReference type="AlphaFoldDB" id="A0A7R6PLT2"/>
<dbReference type="RefSeq" id="WP_201328262.1">
    <property type="nucleotide sequence ID" value="NZ_AP017470.1"/>
</dbReference>
<dbReference type="EC" id="1.17.1.4" evidence="12"/>
<evidence type="ECO:0000313" key="13">
    <source>
        <dbReference type="Proteomes" id="UP000595564"/>
    </source>
</evidence>
<dbReference type="InterPro" id="IPR008274">
    <property type="entry name" value="AldOxase/xan_DH_MoCoBD1"/>
</dbReference>
<keyword evidence="5" id="KW-0479">Metal-binding</keyword>
<dbReference type="SMART" id="SM01008">
    <property type="entry name" value="Ald_Xan_dh_C"/>
    <property type="match status" value="1"/>
</dbReference>
<keyword evidence="9" id="KW-0411">Iron-sulfur</keyword>
<dbReference type="FunFam" id="3.30.365.10:FF:000003">
    <property type="entry name" value="Aldehyde oxidase 1"/>
    <property type="match status" value="1"/>
</dbReference>
<dbReference type="InterPro" id="IPR036856">
    <property type="entry name" value="Ald_Oxase/Xan_DH_a/b_sf"/>
</dbReference>
<dbReference type="Pfam" id="PF20256">
    <property type="entry name" value="MoCoBD_2"/>
    <property type="match status" value="1"/>
</dbReference>
<evidence type="ECO:0000259" key="11">
    <source>
        <dbReference type="SMART" id="SM01008"/>
    </source>
</evidence>
<reference evidence="12 13" key="1">
    <citation type="journal article" date="2012" name="Extremophiles">
        <title>Thermotomaculum hydrothermale gen. nov., sp. nov., a novel heterotrophic thermophile within the phylum Acidobacteria from a deep-sea hydrothermal vent chimney in the Southern Okinawa Trough.</title>
        <authorList>
            <person name="Izumi H."/>
            <person name="Nunoura T."/>
            <person name="Miyazaki M."/>
            <person name="Mino S."/>
            <person name="Toki T."/>
            <person name="Takai K."/>
            <person name="Sako Y."/>
            <person name="Sawabe T."/>
            <person name="Nakagawa S."/>
        </authorList>
    </citation>
    <scope>NUCLEOTIDE SEQUENCE [LARGE SCALE GENOMIC DNA]</scope>
    <source>
        <strain evidence="12 13">AC55</strain>
    </source>
</reference>
<keyword evidence="4" id="KW-0285">Flavoprotein</keyword>
<dbReference type="EMBL" id="AP017470">
    <property type="protein sequence ID" value="BBB31928.1"/>
    <property type="molecule type" value="Genomic_DNA"/>
</dbReference>
<evidence type="ECO:0000256" key="6">
    <source>
        <dbReference type="ARBA" id="ARBA00022827"/>
    </source>
</evidence>
<dbReference type="GO" id="GO:0005506">
    <property type="term" value="F:iron ion binding"/>
    <property type="evidence" value="ECO:0007669"/>
    <property type="project" value="InterPro"/>
</dbReference>
<protein>
    <submittedName>
        <fullName evidence="12">Xanthine dehydrogenase large subunit</fullName>
        <ecNumber evidence="12">1.17.1.4</ecNumber>
    </submittedName>
</protein>
<dbReference type="PANTHER" id="PTHR11908:SF132">
    <property type="entry name" value="ALDEHYDE OXIDASE 1-RELATED"/>
    <property type="match status" value="1"/>
</dbReference>
<evidence type="ECO:0000313" key="12">
    <source>
        <dbReference type="EMBL" id="BBB31928.1"/>
    </source>
</evidence>
<dbReference type="Pfam" id="PF02738">
    <property type="entry name" value="MoCoBD_1"/>
    <property type="match status" value="1"/>
</dbReference>
<name>A0A7R6PLT2_9BACT</name>
<evidence type="ECO:0000256" key="10">
    <source>
        <dbReference type="ARBA" id="ARBA00053029"/>
    </source>
</evidence>
<dbReference type="InterPro" id="IPR016208">
    <property type="entry name" value="Ald_Oxase/xanthine_DH-like"/>
</dbReference>
<evidence type="ECO:0000256" key="4">
    <source>
        <dbReference type="ARBA" id="ARBA00022630"/>
    </source>
</evidence>
<dbReference type="InterPro" id="IPR046867">
    <property type="entry name" value="AldOxase/xan_DH_MoCoBD2"/>
</dbReference>
<evidence type="ECO:0000256" key="1">
    <source>
        <dbReference type="ARBA" id="ARBA00001974"/>
    </source>
</evidence>
<organism evidence="12 13">
    <name type="scientific">Thermotomaculum hydrothermale</name>
    <dbReference type="NCBI Taxonomy" id="981385"/>
    <lineage>
        <taxon>Bacteria</taxon>
        <taxon>Pseudomonadati</taxon>
        <taxon>Acidobacteriota</taxon>
        <taxon>Holophagae</taxon>
        <taxon>Thermotomaculales</taxon>
        <taxon>Thermotomaculaceae</taxon>
        <taxon>Thermotomaculum</taxon>
    </lineage>
</organism>
<sequence>MTEKIPHIDGILHATGKARFVSDLPKQNGMLYVYPVFSKIPKGIIKNIDFEDAKKVEGFVDIITYKDIPGENDIGEMEKGEPVFPEREVEYFGQPVCAVVCKDYYSAILASKKVKVEYEELEPILTIEKAIEKNSFFNPPLKIKKGNTRKGFLESDFIIEGEITTPIQEHFYMETQSCRVIPEEKGFKVLPASQSPTEIQEHIAPVLALPINKITVEIKRIGGAFGGKEHSPTLFTAICAIASYKTKREVELRLLRDHDITATGKRHQFKAKYKCGFTKEGKIKALEYEIFSNGGAYADLSIPVLERCVLNAENCYFIENFNLKARVCKTNYHPFTAFRGFGGPQGTFFAEYILNEVAKKLGKDPFEIRFKNLYKKGDITPYSQKLEECYLDIIFNKIKPVYFDWKRKAIEFNTKNKFEKIGVGVAPIKFGISFTTKALNRGYALVILYPDGSVSVSHGGVEMGQEVSTRVAQIVSKILGISFDKIHIESVNTKVIANLPPTAASTAVDLNGNAARKSAEILRKRLEKIAKRIFKEEFNIDCKKIEFKDNFAHCNGGKIPIAKVINKALWEREKLAEYQFYKTPKITGFNKEKGKGKPFLYYVHGIAISSVKVDLLTGEYKILKTKIIHETGKSLNREIELGQIAGAFVQGAGWLTTEDMVYKDGVPLSISPSTYKIPTISDIPEKFDIEIFESNSKYASVFGSKGIGEPPFLYGHSVFLAIKNAIESEGGISNLMPPATPENILKAIDEAKNNG</sequence>
<dbReference type="SUPFAM" id="SSF54665">
    <property type="entry name" value="CO dehydrogenase molybdoprotein N-domain-like"/>
    <property type="match status" value="1"/>
</dbReference>
<evidence type="ECO:0000256" key="2">
    <source>
        <dbReference type="ARBA" id="ARBA00006849"/>
    </source>
</evidence>
<dbReference type="InterPro" id="IPR037165">
    <property type="entry name" value="AldOxase/xan_DH_Mopterin-bd_sf"/>
</dbReference>
<comment type="cofactor">
    <cofactor evidence="1">
        <name>FAD</name>
        <dbReference type="ChEBI" id="CHEBI:57692"/>
    </cofactor>
</comment>
<keyword evidence="13" id="KW-1185">Reference proteome</keyword>
<feature type="domain" description="Aldehyde oxidase/xanthine dehydrogenase a/b hammerhead" evidence="11">
    <location>
        <begin position="15"/>
        <end position="122"/>
    </location>
</feature>
<keyword evidence="6" id="KW-0274">FAD</keyword>
<keyword evidence="3" id="KW-0500">Molybdenum</keyword>
<comment type="cofactor">
    <cofactor evidence="10">
        <name>Mo-molybdopterin cytosine dinucleotide</name>
        <dbReference type="ChEBI" id="CHEBI:71308"/>
    </cofactor>
</comment>
<gene>
    <name evidence="12" type="primary">xdhB</name>
    <name evidence="12" type="ORF">TTHT_0309</name>
</gene>
<evidence type="ECO:0000256" key="9">
    <source>
        <dbReference type="ARBA" id="ARBA00023014"/>
    </source>
</evidence>
<dbReference type="Proteomes" id="UP000595564">
    <property type="component" value="Chromosome"/>
</dbReference>
<evidence type="ECO:0000256" key="7">
    <source>
        <dbReference type="ARBA" id="ARBA00023002"/>
    </source>
</evidence>
<accession>A0A7R6PLT2</accession>
<dbReference type="GO" id="GO:0004854">
    <property type="term" value="F:xanthine dehydrogenase activity"/>
    <property type="evidence" value="ECO:0007669"/>
    <property type="project" value="UniProtKB-EC"/>
</dbReference>
<dbReference type="InterPro" id="IPR000674">
    <property type="entry name" value="Ald_Oxase/Xan_DH_a/b"/>
</dbReference>
<dbReference type="Gene3D" id="3.90.1170.50">
    <property type="entry name" value="Aldehyde oxidase/xanthine dehydrogenase, a/b hammerhead"/>
    <property type="match status" value="1"/>
</dbReference>
<evidence type="ECO:0000256" key="5">
    <source>
        <dbReference type="ARBA" id="ARBA00022723"/>
    </source>
</evidence>